<gene>
    <name evidence="1" type="ORF">M595_0355</name>
</gene>
<dbReference type="AlphaFoldDB" id="U7QQR1"/>
<dbReference type="Proteomes" id="UP000017127">
    <property type="component" value="Unassembled WGS sequence"/>
</dbReference>
<evidence type="ECO:0000313" key="1">
    <source>
        <dbReference type="EMBL" id="ERT09617.1"/>
    </source>
</evidence>
<sequence length="42" mass="4778">MQQQAKGALRLLKGLMAELPTVAKLVQQCQEWFPTISRFFGL</sequence>
<comment type="caution">
    <text evidence="1">The sequence shown here is derived from an EMBL/GenBank/DDBJ whole genome shotgun (WGS) entry which is preliminary data.</text>
</comment>
<proteinExistence type="predicted"/>
<name>U7QQR1_9CYAN</name>
<reference evidence="1 2" key="1">
    <citation type="journal article" date="2013" name="Front. Microbiol.">
        <title>Comparative genomic analyses of the cyanobacterium, Lyngbya aestuarii BL J, a powerful hydrogen producer.</title>
        <authorList>
            <person name="Kothari A."/>
            <person name="Vaughn M."/>
            <person name="Garcia-Pichel F."/>
        </authorList>
    </citation>
    <scope>NUCLEOTIDE SEQUENCE [LARGE SCALE GENOMIC DNA]</scope>
    <source>
        <strain evidence="1 2">BL J</strain>
    </source>
</reference>
<protein>
    <submittedName>
        <fullName evidence="1">Uncharacterized protein</fullName>
    </submittedName>
</protein>
<accession>U7QQR1</accession>
<dbReference type="EMBL" id="AUZM01000002">
    <property type="protein sequence ID" value="ERT09617.1"/>
    <property type="molecule type" value="Genomic_DNA"/>
</dbReference>
<evidence type="ECO:0000313" key="2">
    <source>
        <dbReference type="Proteomes" id="UP000017127"/>
    </source>
</evidence>
<dbReference type="RefSeq" id="WP_023064117.1">
    <property type="nucleotide sequence ID" value="NZ_AUZM01000002.1"/>
</dbReference>
<organism evidence="1 2">
    <name type="scientific">Lyngbya aestuarii BL J</name>
    <dbReference type="NCBI Taxonomy" id="1348334"/>
    <lineage>
        <taxon>Bacteria</taxon>
        <taxon>Bacillati</taxon>
        <taxon>Cyanobacteriota</taxon>
        <taxon>Cyanophyceae</taxon>
        <taxon>Oscillatoriophycideae</taxon>
        <taxon>Oscillatoriales</taxon>
        <taxon>Microcoleaceae</taxon>
        <taxon>Lyngbya</taxon>
    </lineage>
</organism>
<keyword evidence="2" id="KW-1185">Reference proteome</keyword>